<dbReference type="EMBL" id="OCMY01000003">
    <property type="protein sequence ID" value="SOD61280.1"/>
    <property type="molecule type" value="Genomic_DNA"/>
</dbReference>
<keyword evidence="3" id="KW-1185">Reference proteome</keyword>
<evidence type="ECO:0000256" key="1">
    <source>
        <dbReference type="SAM" id="MobiDB-lite"/>
    </source>
</evidence>
<proteinExistence type="predicted"/>
<name>A0A286DRI6_9GAMM</name>
<accession>A0A286DRI6</accession>
<organism evidence="2 3">
    <name type="scientific">Candidatus Pantoea floridensis</name>
    <dbReference type="NCBI Taxonomy" id="1938870"/>
    <lineage>
        <taxon>Bacteria</taxon>
        <taxon>Pseudomonadati</taxon>
        <taxon>Pseudomonadota</taxon>
        <taxon>Gammaproteobacteria</taxon>
        <taxon>Enterobacterales</taxon>
        <taxon>Erwiniaceae</taxon>
        <taxon>Pantoea</taxon>
    </lineage>
</organism>
<gene>
    <name evidence="2" type="ORF">SAMN06273570_5063</name>
</gene>
<sequence>MLNEDRLTQVAGNPENHDPGAVTMAQEPLQLRRALGAPRAFVHPLGELYVEDGSHDLAGEPGGARRRLPVPPGEALTVAEPASPAAKQRGRSKKMSAQE</sequence>
<evidence type="ECO:0000313" key="2">
    <source>
        <dbReference type="EMBL" id="SOD61280.1"/>
    </source>
</evidence>
<feature type="region of interest" description="Disordered" evidence="1">
    <location>
        <begin position="1"/>
        <end position="21"/>
    </location>
</feature>
<dbReference type="Proteomes" id="UP000219271">
    <property type="component" value="Unassembled WGS sequence"/>
</dbReference>
<feature type="compositionally biased region" description="Basic residues" evidence="1">
    <location>
        <begin position="88"/>
        <end position="99"/>
    </location>
</feature>
<dbReference type="AlphaFoldDB" id="A0A286DRI6"/>
<reference evidence="3" key="1">
    <citation type="submission" date="2017-09" db="EMBL/GenBank/DDBJ databases">
        <authorList>
            <person name="Varghese N."/>
            <person name="Submissions S."/>
        </authorList>
    </citation>
    <scope>NUCLEOTIDE SEQUENCE [LARGE SCALE GENOMIC DNA]</scope>
    <source>
        <strain evidence="3">JKS000234</strain>
    </source>
</reference>
<protein>
    <submittedName>
        <fullName evidence="2">Uncharacterized protein</fullName>
    </submittedName>
</protein>
<evidence type="ECO:0000313" key="3">
    <source>
        <dbReference type="Proteomes" id="UP000219271"/>
    </source>
</evidence>
<feature type="region of interest" description="Disordered" evidence="1">
    <location>
        <begin position="53"/>
        <end position="99"/>
    </location>
</feature>